<reference evidence="2 3" key="1">
    <citation type="submission" date="2021-06" db="EMBL/GenBank/DDBJ databases">
        <authorList>
            <person name="Kallberg Y."/>
            <person name="Tangrot J."/>
            <person name="Rosling A."/>
        </authorList>
    </citation>
    <scope>NUCLEOTIDE SEQUENCE [LARGE SCALE GENOMIC DNA]</scope>
    <source>
        <strain evidence="2 3">120-4 pot B 10/14</strain>
    </source>
</reference>
<feature type="non-terminal residue" evidence="2">
    <location>
        <position position="1"/>
    </location>
</feature>
<sequence length="109" mass="12455">PEEKKTISKEEKNHNRKEKQRIGGDLGIELNELAEKADRGEIKFPEKNRDTSILFTKINNQAIYSSRPLTPLISKALTLQSLQLNSNVIADILNQANDSKEIYFDINKM</sequence>
<protein>
    <submittedName>
        <fullName evidence="2">12243_t:CDS:1</fullName>
    </submittedName>
</protein>
<accession>A0ABN7W882</accession>
<proteinExistence type="predicted"/>
<feature type="compositionally biased region" description="Basic and acidic residues" evidence="1">
    <location>
        <begin position="1"/>
        <end position="13"/>
    </location>
</feature>
<evidence type="ECO:0000256" key="1">
    <source>
        <dbReference type="SAM" id="MobiDB-lite"/>
    </source>
</evidence>
<feature type="region of interest" description="Disordered" evidence="1">
    <location>
        <begin position="1"/>
        <end position="22"/>
    </location>
</feature>
<keyword evidence="3" id="KW-1185">Reference proteome</keyword>
<dbReference type="EMBL" id="CAJVQB010033933">
    <property type="protein sequence ID" value="CAG8820464.1"/>
    <property type="molecule type" value="Genomic_DNA"/>
</dbReference>
<dbReference type="Proteomes" id="UP000789901">
    <property type="component" value="Unassembled WGS sequence"/>
</dbReference>
<name>A0ABN7W882_GIGMA</name>
<evidence type="ECO:0000313" key="3">
    <source>
        <dbReference type="Proteomes" id="UP000789901"/>
    </source>
</evidence>
<comment type="caution">
    <text evidence="2">The sequence shown here is derived from an EMBL/GenBank/DDBJ whole genome shotgun (WGS) entry which is preliminary data.</text>
</comment>
<gene>
    <name evidence="2" type="ORF">GMARGA_LOCUS27576</name>
</gene>
<organism evidence="2 3">
    <name type="scientific">Gigaspora margarita</name>
    <dbReference type="NCBI Taxonomy" id="4874"/>
    <lineage>
        <taxon>Eukaryota</taxon>
        <taxon>Fungi</taxon>
        <taxon>Fungi incertae sedis</taxon>
        <taxon>Mucoromycota</taxon>
        <taxon>Glomeromycotina</taxon>
        <taxon>Glomeromycetes</taxon>
        <taxon>Diversisporales</taxon>
        <taxon>Gigasporaceae</taxon>
        <taxon>Gigaspora</taxon>
    </lineage>
</organism>
<evidence type="ECO:0000313" key="2">
    <source>
        <dbReference type="EMBL" id="CAG8820464.1"/>
    </source>
</evidence>